<protein>
    <recommendedName>
        <fullName evidence="5">Reverse transcriptase domain-containing protein</fullName>
    </recommendedName>
</protein>
<evidence type="ECO:0000256" key="1">
    <source>
        <dbReference type="SAM" id="MobiDB-lite"/>
    </source>
</evidence>
<sequence>MPCSFFSLLLMFPLLFQLRIYVDDLLALGEEKGKAEMHPTKYRVVASDILQWGDTSCPIFHPHKVSQGGYEEKELGGWRHGLHPHHHGKDEEDLELDNSDTSDVLNTSFYLNLRP</sequence>
<feature type="chain" id="PRO_5021352195" description="Reverse transcriptase domain-containing protein" evidence="2">
    <location>
        <begin position="18"/>
        <end position="115"/>
    </location>
</feature>
<reference evidence="3 4" key="1">
    <citation type="journal article" date="2018" name="Science">
        <title>The opium poppy genome and morphinan production.</title>
        <authorList>
            <person name="Guo L."/>
            <person name="Winzer T."/>
            <person name="Yang X."/>
            <person name="Li Y."/>
            <person name="Ning Z."/>
            <person name="He Z."/>
            <person name="Teodor R."/>
            <person name="Lu Y."/>
            <person name="Bowser T.A."/>
            <person name="Graham I.A."/>
            <person name="Ye K."/>
        </authorList>
    </citation>
    <scope>NUCLEOTIDE SEQUENCE [LARGE SCALE GENOMIC DNA]</scope>
    <source>
        <strain evidence="4">cv. HN1</strain>
        <tissue evidence="3">Leaves</tissue>
    </source>
</reference>
<keyword evidence="4" id="KW-1185">Reference proteome</keyword>
<evidence type="ECO:0008006" key="5">
    <source>
        <dbReference type="Google" id="ProtNLM"/>
    </source>
</evidence>
<dbReference type="EMBL" id="CM010723">
    <property type="protein sequence ID" value="RZC78775.1"/>
    <property type="molecule type" value="Genomic_DNA"/>
</dbReference>
<keyword evidence="2" id="KW-0732">Signal</keyword>
<dbReference type="AlphaFoldDB" id="A0A4Y7L3K8"/>
<organism evidence="3 4">
    <name type="scientific">Papaver somniferum</name>
    <name type="common">Opium poppy</name>
    <dbReference type="NCBI Taxonomy" id="3469"/>
    <lineage>
        <taxon>Eukaryota</taxon>
        <taxon>Viridiplantae</taxon>
        <taxon>Streptophyta</taxon>
        <taxon>Embryophyta</taxon>
        <taxon>Tracheophyta</taxon>
        <taxon>Spermatophyta</taxon>
        <taxon>Magnoliopsida</taxon>
        <taxon>Ranunculales</taxon>
        <taxon>Papaveraceae</taxon>
        <taxon>Papaveroideae</taxon>
        <taxon>Papaver</taxon>
    </lineage>
</organism>
<evidence type="ECO:0000313" key="4">
    <source>
        <dbReference type="Proteomes" id="UP000316621"/>
    </source>
</evidence>
<gene>
    <name evidence="3" type="ORF">C5167_002982</name>
</gene>
<accession>A0A4Y7L3K8</accession>
<evidence type="ECO:0000256" key="2">
    <source>
        <dbReference type="SAM" id="SignalP"/>
    </source>
</evidence>
<evidence type="ECO:0000313" key="3">
    <source>
        <dbReference type="EMBL" id="RZC78775.1"/>
    </source>
</evidence>
<proteinExistence type="predicted"/>
<feature type="compositionally biased region" description="Acidic residues" evidence="1">
    <location>
        <begin position="91"/>
        <end position="100"/>
    </location>
</feature>
<feature type="signal peptide" evidence="2">
    <location>
        <begin position="1"/>
        <end position="17"/>
    </location>
</feature>
<dbReference type="OrthoDB" id="419768at2759"/>
<dbReference type="Gramene" id="RZC78775">
    <property type="protein sequence ID" value="RZC78775"/>
    <property type="gene ID" value="C5167_002982"/>
</dbReference>
<name>A0A4Y7L3K8_PAPSO</name>
<dbReference type="Proteomes" id="UP000316621">
    <property type="component" value="Chromosome 9"/>
</dbReference>
<feature type="region of interest" description="Disordered" evidence="1">
    <location>
        <begin position="79"/>
        <end position="101"/>
    </location>
</feature>